<dbReference type="NCBIfam" id="TIGR01557">
    <property type="entry name" value="myb_SHAQKYF"/>
    <property type="match status" value="1"/>
</dbReference>
<gene>
    <name evidence="12" type="ORF">RGQ29_028506</name>
</gene>
<evidence type="ECO:0000313" key="13">
    <source>
        <dbReference type="Proteomes" id="UP001324115"/>
    </source>
</evidence>
<dbReference type="GO" id="GO:0009736">
    <property type="term" value="P:cytokinin-activated signaling pathway"/>
    <property type="evidence" value="ECO:0007669"/>
    <property type="project" value="InterPro"/>
</dbReference>
<dbReference type="PANTHER" id="PTHR43874">
    <property type="entry name" value="TWO-COMPONENT RESPONSE REGULATOR"/>
    <property type="match status" value="1"/>
</dbReference>
<dbReference type="InterPro" id="IPR045279">
    <property type="entry name" value="ARR-like"/>
</dbReference>
<comment type="caution">
    <text evidence="12">The sequence shown here is derived from an EMBL/GenBank/DDBJ whole genome shotgun (WGS) entry which is preliminary data.</text>
</comment>
<comment type="subcellular location">
    <subcellularLocation>
        <location evidence="1">Nucleus</location>
    </subcellularLocation>
</comment>
<evidence type="ECO:0000256" key="8">
    <source>
        <dbReference type="PROSITE-ProRule" id="PRU00169"/>
    </source>
</evidence>
<reference evidence="12 13" key="1">
    <citation type="journal article" date="2023" name="G3 (Bethesda)">
        <title>A haplotype-resolved chromosome-scale genome for Quercus rubra L. provides insights into the genetics of adaptive traits for red oak species.</title>
        <authorList>
            <person name="Kapoor B."/>
            <person name="Jenkins J."/>
            <person name="Schmutz J."/>
            <person name="Zhebentyayeva T."/>
            <person name="Kuelheim C."/>
            <person name="Coggeshall M."/>
            <person name="Heim C."/>
            <person name="Lasky J.R."/>
            <person name="Leites L."/>
            <person name="Islam-Faridi N."/>
            <person name="Romero-Severson J."/>
            <person name="DeLeo V.L."/>
            <person name="Lucas S.M."/>
            <person name="Lazic D."/>
            <person name="Gailing O."/>
            <person name="Carlson J."/>
            <person name="Staton M."/>
        </authorList>
    </citation>
    <scope>NUCLEOTIDE SEQUENCE [LARGE SCALE GENOMIC DNA]</scope>
    <source>
        <strain evidence="12">Pseudo-F2</strain>
    </source>
</reference>
<proteinExistence type="predicted"/>
<keyword evidence="5" id="KW-0010">Activator</keyword>
<dbReference type="AlphaFoldDB" id="A0AAN7ESE2"/>
<evidence type="ECO:0000256" key="7">
    <source>
        <dbReference type="ARBA" id="ARBA00023242"/>
    </source>
</evidence>
<organism evidence="12 13">
    <name type="scientific">Quercus rubra</name>
    <name type="common">Northern red oak</name>
    <name type="synonym">Quercus borealis</name>
    <dbReference type="NCBI Taxonomy" id="3512"/>
    <lineage>
        <taxon>Eukaryota</taxon>
        <taxon>Viridiplantae</taxon>
        <taxon>Streptophyta</taxon>
        <taxon>Embryophyta</taxon>
        <taxon>Tracheophyta</taxon>
        <taxon>Spermatophyta</taxon>
        <taxon>Magnoliopsida</taxon>
        <taxon>eudicotyledons</taxon>
        <taxon>Gunneridae</taxon>
        <taxon>Pentapetalae</taxon>
        <taxon>rosids</taxon>
        <taxon>fabids</taxon>
        <taxon>Fagales</taxon>
        <taxon>Fagaceae</taxon>
        <taxon>Quercus</taxon>
    </lineage>
</organism>
<evidence type="ECO:0000256" key="2">
    <source>
        <dbReference type="ARBA" id="ARBA00022553"/>
    </source>
</evidence>
<dbReference type="InterPro" id="IPR009057">
    <property type="entry name" value="Homeodomain-like_sf"/>
</dbReference>
<dbReference type="Gene3D" id="3.40.50.2300">
    <property type="match status" value="1"/>
</dbReference>
<feature type="compositionally biased region" description="Basic and acidic residues" evidence="9">
    <location>
        <begin position="170"/>
        <end position="181"/>
    </location>
</feature>
<dbReference type="SMART" id="SM00448">
    <property type="entry name" value="REC"/>
    <property type="match status" value="1"/>
</dbReference>
<evidence type="ECO:0000256" key="4">
    <source>
        <dbReference type="ARBA" id="ARBA00023015"/>
    </source>
</evidence>
<dbReference type="GO" id="GO:0000160">
    <property type="term" value="P:phosphorelay signal transduction system"/>
    <property type="evidence" value="ECO:0007669"/>
    <property type="project" value="UniProtKB-KW"/>
</dbReference>
<keyword evidence="6" id="KW-0804">Transcription</keyword>
<accession>A0AAN7ESE2</accession>
<dbReference type="InterPro" id="IPR011006">
    <property type="entry name" value="CheY-like_superfamily"/>
</dbReference>
<dbReference type="Gene3D" id="1.10.10.60">
    <property type="entry name" value="Homeodomain-like"/>
    <property type="match status" value="1"/>
</dbReference>
<dbReference type="GO" id="GO:0005634">
    <property type="term" value="C:nucleus"/>
    <property type="evidence" value="ECO:0007669"/>
    <property type="project" value="UniProtKB-SubCell"/>
</dbReference>
<evidence type="ECO:0008006" key="14">
    <source>
        <dbReference type="Google" id="ProtNLM"/>
    </source>
</evidence>
<dbReference type="Pfam" id="PF00072">
    <property type="entry name" value="Response_reg"/>
    <property type="match status" value="1"/>
</dbReference>
<dbReference type="SUPFAM" id="SSF46689">
    <property type="entry name" value="Homeodomain-like"/>
    <property type="match status" value="1"/>
</dbReference>
<feature type="region of interest" description="Disordered" evidence="9">
    <location>
        <begin position="148"/>
        <end position="188"/>
    </location>
</feature>
<dbReference type="Proteomes" id="UP001324115">
    <property type="component" value="Unassembled WGS sequence"/>
</dbReference>
<evidence type="ECO:0000256" key="9">
    <source>
        <dbReference type="SAM" id="MobiDB-lite"/>
    </source>
</evidence>
<dbReference type="InterPro" id="IPR006447">
    <property type="entry name" value="Myb_dom_plants"/>
</dbReference>
<evidence type="ECO:0000256" key="6">
    <source>
        <dbReference type="ARBA" id="ARBA00023163"/>
    </source>
</evidence>
<dbReference type="InterPro" id="IPR017930">
    <property type="entry name" value="Myb_dom"/>
</dbReference>
<evidence type="ECO:0000259" key="11">
    <source>
        <dbReference type="PROSITE" id="PS51294"/>
    </source>
</evidence>
<keyword evidence="2 8" id="KW-0597">Phosphoprotein</keyword>
<dbReference type="Pfam" id="PF00249">
    <property type="entry name" value="Myb_DNA-binding"/>
    <property type="match status" value="1"/>
</dbReference>
<name>A0AAN7ESE2_QUERU</name>
<evidence type="ECO:0000259" key="10">
    <source>
        <dbReference type="PROSITE" id="PS50110"/>
    </source>
</evidence>
<dbReference type="InterPro" id="IPR001789">
    <property type="entry name" value="Sig_transdc_resp-reg_receiver"/>
</dbReference>
<dbReference type="EMBL" id="JAXUIC010000008">
    <property type="protein sequence ID" value="KAK4578428.1"/>
    <property type="molecule type" value="Genomic_DNA"/>
</dbReference>
<feature type="modified residue" description="4-aspartylphosphate" evidence="8">
    <location>
        <position position="73"/>
    </location>
</feature>
<sequence>MDSTHSSTIEWNKTDNFPSEICILVQEGSSTCHHIATTMLKTGNYEVIHYDKPTEALEAIQERKARLDLVLTDVYMPEVNRFQFMNCLEKEFNFPVILMSANFMEKFVSQDLECGISLYIMKPSSSNEVQNLWQHLLAQKASKTRASTSVSEATWVHQDANRPEPRRRREQKEVDKDDSTPQKKHKVRWTNELQEKFLEAINHLGLERAVPKRVSEFMNVPGLTRHHVASHLQKYRRNLKQVQEGKQSTRSVHDIISINDADELSFLFGGSPLNTQQLNQFSIKWPNRTPTQPGCSGNITVPSYSYAHMLEPKACKHNHGKASKIDAAPLNNNSGSYFGIAEHGTHKGLTQVGSTHFQGDQVNINSLISMLSTESQSNANEHPRLFTSNPCVGGIMMTSDGKYVGHDQGSLIHANEIRRSMTPSMSQNSGCETMNQYPSMFMNSIPQQQHSLPPPPPLPSLLQDESYSFGANGDIDFPEEIIQLFLSSDFDNLISEEDI</sequence>
<feature type="domain" description="Response regulatory" evidence="10">
    <location>
        <begin position="22"/>
        <end position="137"/>
    </location>
</feature>
<keyword evidence="7" id="KW-0539">Nucleus</keyword>
<dbReference type="SUPFAM" id="SSF52172">
    <property type="entry name" value="CheY-like"/>
    <property type="match status" value="1"/>
</dbReference>
<keyword evidence="13" id="KW-1185">Reference proteome</keyword>
<evidence type="ECO:0000256" key="3">
    <source>
        <dbReference type="ARBA" id="ARBA00023012"/>
    </source>
</evidence>
<evidence type="ECO:0000313" key="12">
    <source>
        <dbReference type="EMBL" id="KAK4578428.1"/>
    </source>
</evidence>
<feature type="domain" description="HTH myb-type" evidence="11">
    <location>
        <begin position="182"/>
        <end position="240"/>
    </location>
</feature>
<evidence type="ECO:0000256" key="5">
    <source>
        <dbReference type="ARBA" id="ARBA00023159"/>
    </source>
</evidence>
<dbReference type="PROSITE" id="PS51294">
    <property type="entry name" value="HTH_MYB"/>
    <property type="match status" value="1"/>
</dbReference>
<dbReference type="FunFam" id="1.10.10.60:FF:000007">
    <property type="entry name" value="Two-component response regulator"/>
    <property type="match status" value="1"/>
</dbReference>
<dbReference type="PROSITE" id="PS50110">
    <property type="entry name" value="RESPONSE_REGULATORY"/>
    <property type="match status" value="1"/>
</dbReference>
<keyword evidence="4" id="KW-0805">Transcription regulation</keyword>
<dbReference type="PANTHER" id="PTHR43874:SF19">
    <property type="entry name" value="RESPONSE REGULATOR 23-RELATED"/>
    <property type="match status" value="1"/>
</dbReference>
<dbReference type="InterPro" id="IPR001005">
    <property type="entry name" value="SANT/Myb"/>
</dbReference>
<keyword evidence="3" id="KW-0902">Two-component regulatory system</keyword>
<evidence type="ECO:0000256" key="1">
    <source>
        <dbReference type="ARBA" id="ARBA00004123"/>
    </source>
</evidence>
<protein>
    <recommendedName>
        <fullName evidence="14">Two-component response regulator</fullName>
    </recommendedName>
</protein>
<dbReference type="GO" id="GO:0003677">
    <property type="term" value="F:DNA binding"/>
    <property type="evidence" value="ECO:0007669"/>
    <property type="project" value="InterPro"/>
</dbReference>